<gene>
    <name evidence="2" type="primary">LOC142165347</name>
</gene>
<evidence type="ECO:0000313" key="2">
    <source>
        <dbReference type="RefSeq" id="XP_075080022.1"/>
    </source>
</evidence>
<reference evidence="2" key="2">
    <citation type="submission" date="2025-08" db="UniProtKB">
        <authorList>
            <consortium name="RefSeq"/>
        </authorList>
    </citation>
    <scope>IDENTIFICATION</scope>
    <source>
        <tissue evidence="2">Leaf</tissue>
    </source>
</reference>
<keyword evidence="1" id="KW-1185">Reference proteome</keyword>
<organism evidence="1 2">
    <name type="scientific">Nicotiana tabacum</name>
    <name type="common">Common tobacco</name>
    <dbReference type="NCBI Taxonomy" id="4097"/>
    <lineage>
        <taxon>Eukaryota</taxon>
        <taxon>Viridiplantae</taxon>
        <taxon>Streptophyta</taxon>
        <taxon>Embryophyta</taxon>
        <taxon>Tracheophyta</taxon>
        <taxon>Spermatophyta</taxon>
        <taxon>Magnoliopsida</taxon>
        <taxon>eudicotyledons</taxon>
        <taxon>Gunneridae</taxon>
        <taxon>Pentapetalae</taxon>
        <taxon>asterids</taxon>
        <taxon>lamiids</taxon>
        <taxon>Solanales</taxon>
        <taxon>Solanaceae</taxon>
        <taxon>Nicotianoideae</taxon>
        <taxon>Nicotianeae</taxon>
        <taxon>Nicotiana</taxon>
    </lineage>
</organism>
<dbReference type="Proteomes" id="UP000790787">
    <property type="component" value="Chromosome 10"/>
</dbReference>
<name>A0AC58S4W7_TOBAC</name>
<dbReference type="RefSeq" id="XP_075080022.1">
    <property type="nucleotide sequence ID" value="XM_075223921.1"/>
</dbReference>
<evidence type="ECO:0000313" key="1">
    <source>
        <dbReference type="Proteomes" id="UP000790787"/>
    </source>
</evidence>
<protein>
    <submittedName>
        <fullName evidence="2">Uncharacterized protein LOC142165347</fullName>
    </submittedName>
</protein>
<sequence length="166" mass="18858">MQAHANAHRSDKQFNVGDWVFVKLQPYRQSTLSPFPHHKLTSRYFGSYSIVEKVGVGAYNFFFLLRSSYTLPFMCPICYDIPATIVHPPIVHLSSQYFPLPEAVLDRRLIKRDNKVVAPCLVTWTGLDSSYATWELASALKARFPSFTLEDKGVVHLEGIDTYISG</sequence>
<accession>A0AC58S4W7</accession>
<proteinExistence type="predicted"/>
<reference evidence="1" key="1">
    <citation type="journal article" date="2014" name="Nat. Commun.">
        <title>The tobacco genome sequence and its comparison with those of tomato and potato.</title>
        <authorList>
            <person name="Sierro N."/>
            <person name="Battey J.N."/>
            <person name="Ouadi S."/>
            <person name="Bakaher N."/>
            <person name="Bovet L."/>
            <person name="Willig A."/>
            <person name="Goepfert S."/>
            <person name="Peitsch M.C."/>
            <person name="Ivanov N.V."/>
        </authorList>
    </citation>
    <scope>NUCLEOTIDE SEQUENCE [LARGE SCALE GENOMIC DNA]</scope>
</reference>